<proteinExistence type="predicted"/>
<accession>A0ACB9FR54</accession>
<protein>
    <submittedName>
        <fullName evidence="1">Uncharacterized protein</fullName>
    </submittedName>
</protein>
<gene>
    <name evidence="1" type="ORF">L1987_47940</name>
</gene>
<reference evidence="1 2" key="2">
    <citation type="journal article" date="2022" name="Mol. Ecol. Resour.">
        <title>The genomes of chicory, endive, great burdock and yacon provide insights into Asteraceae paleo-polyploidization history and plant inulin production.</title>
        <authorList>
            <person name="Fan W."/>
            <person name="Wang S."/>
            <person name="Wang H."/>
            <person name="Wang A."/>
            <person name="Jiang F."/>
            <person name="Liu H."/>
            <person name="Zhao H."/>
            <person name="Xu D."/>
            <person name="Zhang Y."/>
        </authorList>
    </citation>
    <scope>NUCLEOTIDE SEQUENCE [LARGE SCALE GENOMIC DNA]</scope>
    <source>
        <strain evidence="2">cv. Yunnan</strain>
        <tissue evidence="1">Leaves</tissue>
    </source>
</reference>
<evidence type="ECO:0000313" key="2">
    <source>
        <dbReference type="Proteomes" id="UP001056120"/>
    </source>
</evidence>
<sequence length="261" mass="28903">MLTGKDASEHPDLTLGDVVRWVKSSREKSGEGMKMEEKRLEMMTEVAVVCKVRLPLRPTMWEVIKMLQEIKGSCCNGVLWIGAGSCCNGGFYCLMNSGILSGGRSWPSRTSLTSSGKRIQKEMAELNTDPPADCSAGPKGDNLYHWVATLFGPQGTPYEGGIYFLDITFPANYPYKPPKVVFKTRIYHCNVDSSGNVGLDILDENSWSPASTISKVLLALRSIFTNPNPYKPQVPGIAHLFLVDRVKYDALAAEWTQRFAK</sequence>
<keyword evidence="2" id="KW-1185">Reference proteome</keyword>
<reference evidence="2" key="1">
    <citation type="journal article" date="2022" name="Mol. Ecol. Resour.">
        <title>The genomes of chicory, endive, great burdock and yacon provide insights into Asteraceae palaeo-polyploidization history and plant inulin production.</title>
        <authorList>
            <person name="Fan W."/>
            <person name="Wang S."/>
            <person name="Wang H."/>
            <person name="Wang A."/>
            <person name="Jiang F."/>
            <person name="Liu H."/>
            <person name="Zhao H."/>
            <person name="Xu D."/>
            <person name="Zhang Y."/>
        </authorList>
    </citation>
    <scope>NUCLEOTIDE SEQUENCE [LARGE SCALE GENOMIC DNA]</scope>
    <source>
        <strain evidence="2">cv. Yunnan</strain>
    </source>
</reference>
<dbReference type="Proteomes" id="UP001056120">
    <property type="component" value="Linkage Group LG16"/>
</dbReference>
<name>A0ACB9FR54_9ASTR</name>
<comment type="caution">
    <text evidence="1">The sequence shown here is derived from an EMBL/GenBank/DDBJ whole genome shotgun (WGS) entry which is preliminary data.</text>
</comment>
<dbReference type="EMBL" id="CM042033">
    <property type="protein sequence ID" value="KAI3773413.1"/>
    <property type="molecule type" value="Genomic_DNA"/>
</dbReference>
<organism evidence="1 2">
    <name type="scientific">Smallanthus sonchifolius</name>
    <dbReference type="NCBI Taxonomy" id="185202"/>
    <lineage>
        <taxon>Eukaryota</taxon>
        <taxon>Viridiplantae</taxon>
        <taxon>Streptophyta</taxon>
        <taxon>Embryophyta</taxon>
        <taxon>Tracheophyta</taxon>
        <taxon>Spermatophyta</taxon>
        <taxon>Magnoliopsida</taxon>
        <taxon>eudicotyledons</taxon>
        <taxon>Gunneridae</taxon>
        <taxon>Pentapetalae</taxon>
        <taxon>asterids</taxon>
        <taxon>campanulids</taxon>
        <taxon>Asterales</taxon>
        <taxon>Asteraceae</taxon>
        <taxon>Asteroideae</taxon>
        <taxon>Heliantheae alliance</taxon>
        <taxon>Millerieae</taxon>
        <taxon>Smallanthus</taxon>
    </lineage>
</organism>
<evidence type="ECO:0000313" key="1">
    <source>
        <dbReference type="EMBL" id="KAI3773413.1"/>
    </source>
</evidence>